<dbReference type="PANTHER" id="PTHR11728">
    <property type="entry name" value="GLYCEROL-3-PHOSPHATE DEHYDROGENASE"/>
    <property type="match status" value="1"/>
</dbReference>
<dbReference type="PANTHER" id="PTHR11728:SF1">
    <property type="entry name" value="GLYCEROL-3-PHOSPHATE DEHYDROGENASE [NAD(+)] 2, CHLOROPLASTIC"/>
    <property type="match status" value="1"/>
</dbReference>
<gene>
    <name evidence="2" type="ORF">S12H4_23252</name>
</gene>
<name>X1T552_9ZZZZ</name>
<dbReference type="InterPro" id="IPR036291">
    <property type="entry name" value="NAD(P)-bd_dom_sf"/>
</dbReference>
<dbReference type="InterPro" id="IPR011128">
    <property type="entry name" value="G3P_DH_NAD-dep_N"/>
</dbReference>
<dbReference type="GO" id="GO:0005829">
    <property type="term" value="C:cytosol"/>
    <property type="evidence" value="ECO:0007669"/>
    <property type="project" value="TreeGrafter"/>
</dbReference>
<dbReference type="GO" id="GO:0051287">
    <property type="term" value="F:NAD binding"/>
    <property type="evidence" value="ECO:0007669"/>
    <property type="project" value="InterPro"/>
</dbReference>
<feature type="domain" description="Glycerol-3-phosphate dehydrogenase NAD-dependent N-terminal" evidence="1">
    <location>
        <begin position="12"/>
        <end position="188"/>
    </location>
</feature>
<organism evidence="2">
    <name type="scientific">marine sediment metagenome</name>
    <dbReference type="NCBI Taxonomy" id="412755"/>
    <lineage>
        <taxon>unclassified sequences</taxon>
        <taxon>metagenomes</taxon>
        <taxon>ecological metagenomes</taxon>
    </lineage>
</organism>
<dbReference type="EMBL" id="BARW01012304">
    <property type="protein sequence ID" value="GAI82735.1"/>
    <property type="molecule type" value="Genomic_DNA"/>
</dbReference>
<sequence length="208" mass="23044">GENGEDNLDSSKVAIIGPGRLGTALAYKLGRDDKKVTIYYHDAELCRVINKEHLNPKHLTDDLGRLSGGKENVPKLPSNVSATNDLERIVEENDFIFLAVTVNRLPELLNYLKQAISKRKGNTCFISPIKGLASDQKTKELITPSQIINNNLFDLSRKYKIVCIGGPFFDVDIALGKPVCVTVAGSKKMSKVVRSEIIRCDRSELTSW</sequence>
<feature type="non-terminal residue" evidence="2">
    <location>
        <position position="208"/>
    </location>
</feature>
<reference evidence="2" key="1">
    <citation type="journal article" date="2014" name="Front. Microbiol.">
        <title>High frequency of phylogenetically diverse reductive dehalogenase-homologous genes in deep subseafloor sedimentary metagenomes.</title>
        <authorList>
            <person name="Kawai M."/>
            <person name="Futagami T."/>
            <person name="Toyoda A."/>
            <person name="Takaki Y."/>
            <person name="Nishi S."/>
            <person name="Hori S."/>
            <person name="Arai W."/>
            <person name="Tsubouchi T."/>
            <person name="Morono Y."/>
            <person name="Uchiyama I."/>
            <person name="Ito T."/>
            <person name="Fujiyama A."/>
            <person name="Inagaki F."/>
            <person name="Takami H."/>
        </authorList>
    </citation>
    <scope>NUCLEOTIDE SEQUENCE</scope>
    <source>
        <strain evidence="2">Expedition CK06-06</strain>
    </source>
</reference>
<dbReference type="SUPFAM" id="SSF51735">
    <property type="entry name" value="NAD(P)-binding Rossmann-fold domains"/>
    <property type="match status" value="1"/>
</dbReference>
<evidence type="ECO:0000313" key="2">
    <source>
        <dbReference type="EMBL" id="GAI82735.1"/>
    </source>
</evidence>
<evidence type="ECO:0000259" key="1">
    <source>
        <dbReference type="Pfam" id="PF01210"/>
    </source>
</evidence>
<comment type="caution">
    <text evidence="2">The sequence shown here is derived from an EMBL/GenBank/DDBJ whole genome shotgun (WGS) entry which is preliminary data.</text>
</comment>
<protein>
    <recommendedName>
        <fullName evidence="1">Glycerol-3-phosphate dehydrogenase NAD-dependent N-terminal domain-containing protein</fullName>
    </recommendedName>
</protein>
<feature type="non-terminal residue" evidence="2">
    <location>
        <position position="1"/>
    </location>
</feature>
<dbReference type="Pfam" id="PF01210">
    <property type="entry name" value="NAD_Gly3P_dh_N"/>
    <property type="match status" value="1"/>
</dbReference>
<accession>X1T552</accession>
<dbReference type="GO" id="GO:0046168">
    <property type="term" value="P:glycerol-3-phosphate catabolic process"/>
    <property type="evidence" value="ECO:0007669"/>
    <property type="project" value="InterPro"/>
</dbReference>
<dbReference type="Gene3D" id="3.40.50.720">
    <property type="entry name" value="NAD(P)-binding Rossmann-like Domain"/>
    <property type="match status" value="1"/>
</dbReference>
<dbReference type="GO" id="GO:0047952">
    <property type="term" value="F:glycerol-3-phosphate dehydrogenase [NAD(P)+] activity"/>
    <property type="evidence" value="ECO:0007669"/>
    <property type="project" value="TreeGrafter"/>
</dbReference>
<dbReference type="AlphaFoldDB" id="X1T552"/>
<proteinExistence type="predicted"/>